<evidence type="ECO:0000256" key="6">
    <source>
        <dbReference type="SAM" id="Phobius"/>
    </source>
</evidence>
<dbReference type="InterPro" id="IPR036457">
    <property type="entry name" value="PPM-type-like_dom_sf"/>
</dbReference>
<keyword evidence="5" id="KW-0067">ATP-binding</keyword>
<dbReference type="EMBL" id="JASKNE010000001">
    <property type="protein sequence ID" value="MDK1683025.1"/>
    <property type="molecule type" value="Genomic_DNA"/>
</dbReference>
<protein>
    <submittedName>
        <fullName evidence="9">Bifunctional protein-serine/threonine kinase/phosphatase</fullName>
        <ecNumber evidence="9">2.7.11.-</ecNumber>
        <ecNumber evidence="9">3.1.3.-</ecNumber>
        <ecNumber evidence="9">3.1.3.16</ecNumber>
    </submittedName>
</protein>
<evidence type="ECO:0000256" key="3">
    <source>
        <dbReference type="ARBA" id="ARBA00022741"/>
    </source>
</evidence>
<dbReference type="Gene3D" id="3.30.200.20">
    <property type="entry name" value="Phosphorylase Kinase, domain 1"/>
    <property type="match status" value="1"/>
</dbReference>
<dbReference type="EC" id="3.1.3.16" evidence="9"/>
<evidence type="ECO:0000256" key="1">
    <source>
        <dbReference type="ARBA" id="ARBA00022527"/>
    </source>
</evidence>
<dbReference type="RefSeq" id="WP_284067740.1">
    <property type="nucleotide sequence ID" value="NZ_JASKNE010000001.1"/>
</dbReference>
<keyword evidence="1" id="KW-0723">Serine/threonine-protein kinase</keyword>
<dbReference type="SMART" id="SM00331">
    <property type="entry name" value="PP2C_SIG"/>
    <property type="match status" value="1"/>
</dbReference>
<dbReference type="SMART" id="SM00332">
    <property type="entry name" value="PP2Cc"/>
    <property type="match status" value="1"/>
</dbReference>
<dbReference type="EC" id="3.1.3.-" evidence="9"/>
<dbReference type="Pfam" id="PF00069">
    <property type="entry name" value="Pkinase"/>
    <property type="match status" value="1"/>
</dbReference>
<dbReference type="CDD" id="cd14014">
    <property type="entry name" value="STKc_PknB_like"/>
    <property type="match status" value="1"/>
</dbReference>
<dbReference type="InterPro" id="IPR011009">
    <property type="entry name" value="Kinase-like_dom_sf"/>
</dbReference>
<keyword evidence="6" id="KW-1133">Transmembrane helix</keyword>
<dbReference type="EC" id="2.7.11.-" evidence="9"/>
<evidence type="ECO:0000256" key="2">
    <source>
        <dbReference type="ARBA" id="ARBA00022679"/>
    </source>
</evidence>
<dbReference type="GO" id="GO:0005524">
    <property type="term" value="F:ATP binding"/>
    <property type="evidence" value="ECO:0007669"/>
    <property type="project" value="UniProtKB-KW"/>
</dbReference>
<dbReference type="PROSITE" id="PS50011">
    <property type="entry name" value="PROTEIN_KINASE_DOM"/>
    <property type="match status" value="1"/>
</dbReference>
<accession>A0AAW6UQQ8</accession>
<dbReference type="CDD" id="cd00143">
    <property type="entry name" value="PP2Cc"/>
    <property type="match status" value="1"/>
</dbReference>
<keyword evidence="2 9" id="KW-0808">Transferase</keyword>
<keyword evidence="4 9" id="KW-0418">Kinase</keyword>
<keyword evidence="6" id="KW-0812">Transmembrane</keyword>
<dbReference type="InterPro" id="IPR008266">
    <property type="entry name" value="Tyr_kinase_AS"/>
</dbReference>
<dbReference type="PROSITE" id="PS00109">
    <property type="entry name" value="PROTEIN_KINASE_TYR"/>
    <property type="match status" value="1"/>
</dbReference>
<dbReference type="SMART" id="SM00220">
    <property type="entry name" value="S_TKc"/>
    <property type="match status" value="1"/>
</dbReference>
<dbReference type="GO" id="GO:0004674">
    <property type="term" value="F:protein serine/threonine kinase activity"/>
    <property type="evidence" value="ECO:0007669"/>
    <property type="project" value="UniProtKB-KW"/>
</dbReference>
<keyword evidence="9" id="KW-0378">Hydrolase</keyword>
<dbReference type="InterPro" id="IPR001932">
    <property type="entry name" value="PPM-type_phosphatase-like_dom"/>
</dbReference>
<feature type="domain" description="PPM-type phosphatase" evidence="8">
    <location>
        <begin position="8"/>
        <end position="238"/>
    </location>
</feature>
<keyword evidence="6" id="KW-0472">Membrane</keyword>
<dbReference type="Pfam" id="PF13672">
    <property type="entry name" value="PP2C_2"/>
    <property type="match status" value="1"/>
</dbReference>
<evidence type="ECO:0000259" key="8">
    <source>
        <dbReference type="PROSITE" id="PS51746"/>
    </source>
</evidence>
<name>A0AAW6UQQ8_9GAMM</name>
<dbReference type="Gene3D" id="3.60.40.10">
    <property type="entry name" value="PPM-type phosphatase domain"/>
    <property type="match status" value="1"/>
</dbReference>
<evidence type="ECO:0000259" key="7">
    <source>
        <dbReference type="PROSITE" id="PS50011"/>
    </source>
</evidence>
<sequence>MQKQLAVRIGQCTDSGQKSMNQDFHGAGLPENYLLQQKGVVCAIADGISSSNVSHIASETAVSSFINDYFSTPESWSVKTSAERVITAANSWLFAQTQQSQGRFDKDRGYVCTLSALVLKHDQAHLFHIGDARIYRIQGQQIEQLTTDHRISLSSQESYLSRALGVGQKVEVDYLKLQLYPEDIFLLMTDGVYEYLNQGEILAALSADQDLNQVAKCLLQKALANGSTDNLTLQILQIDALPSQAGEYFDPQYKDLPMAPALQSGDLFEDYVVKKVLHQNHRSCLYLAQDAHSQQPLVIKVPATDLQQQPNAMEQFYLEEWVAKRIQNDYVMRAYPQRSAKHYLYQTFEYIEGQSLKAWLKQQNQTVEVSKIIDIVEQVAKALNAFHRLEMLHQDIRPENIMINAASQIKLIDFGSTSVKGIAEFQPEHADLALGTLAYMAPEYFLAKPAGSRSDQYSLAVLTYYLLTQQLPYGTEVAKCTTKKQLKKLHYYPMSQYRADIPAWFEAAVQKALHSEAAQRYSALSEFIYDLKHPNPSFLKQQKIALIERNPVLFWRNLSLILILLIMGHLLLRYF</sequence>
<feature type="domain" description="Protein kinase" evidence="7">
    <location>
        <begin position="271"/>
        <end position="538"/>
    </location>
</feature>
<proteinExistence type="predicted"/>
<evidence type="ECO:0000313" key="9">
    <source>
        <dbReference type="EMBL" id="MDK1683025.1"/>
    </source>
</evidence>
<evidence type="ECO:0000313" key="10">
    <source>
        <dbReference type="Proteomes" id="UP001241935"/>
    </source>
</evidence>
<keyword evidence="3" id="KW-0547">Nucleotide-binding</keyword>
<feature type="transmembrane region" description="Helical" evidence="6">
    <location>
        <begin position="553"/>
        <end position="572"/>
    </location>
</feature>
<dbReference type="Gene3D" id="1.10.510.10">
    <property type="entry name" value="Transferase(Phosphotransferase) domain 1"/>
    <property type="match status" value="1"/>
</dbReference>
<dbReference type="PROSITE" id="PS51746">
    <property type="entry name" value="PPM_2"/>
    <property type="match status" value="1"/>
</dbReference>
<dbReference type="InterPro" id="IPR000719">
    <property type="entry name" value="Prot_kinase_dom"/>
</dbReference>
<reference evidence="9" key="1">
    <citation type="submission" date="2023-04" db="EMBL/GenBank/DDBJ databases">
        <title>The environmental microbiomes in feedlot watering bowls are a reservoir of florfenicol resistance for bovine respiratory disease pathogens.</title>
        <authorList>
            <person name="Kos D.W."/>
            <person name="Ruzzini A.C."/>
            <person name="Schreiner B."/>
            <person name="Jelinski M.D."/>
        </authorList>
    </citation>
    <scope>NUCLEOTIDE SEQUENCE</scope>
    <source>
        <strain evidence="9">WB3</strain>
    </source>
</reference>
<organism evidence="9 10">
    <name type="scientific">Acinetobacter terrestris</name>
    <dbReference type="NCBI Taxonomy" id="2529843"/>
    <lineage>
        <taxon>Bacteria</taxon>
        <taxon>Pseudomonadati</taxon>
        <taxon>Pseudomonadota</taxon>
        <taxon>Gammaproteobacteria</taxon>
        <taxon>Moraxellales</taxon>
        <taxon>Moraxellaceae</taxon>
        <taxon>Acinetobacter</taxon>
        <taxon>Acinetobacter Taxon 24</taxon>
    </lineage>
</organism>
<dbReference type="SUPFAM" id="SSF56112">
    <property type="entry name" value="Protein kinase-like (PK-like)"/>
    <property type="match status" value="1"/>
</dbReference>
<dbReference type="Proteomes" id="UP001241935">
    <property type="component" value="Unassembled WGS sequence"/>
</dbReference>
<evidence type="ECO:0000256" key="5">
    <source>
        <dbReference type="ARBA" id="ARBA00022840"/>
    </source>
</evidence>
<gene>
    <name evidence="9" type="ORF">QOR41_04070</name>
</gene>
<dbReference type="AlphaFoldDB" id="A0AAW6UQQ8"/>
<dbReference type="SUPFAM" id="SSF81606">
    <property type="entry name" value="PP2C-like"/>
    <property type="match status" value="1"/>
</dbReference>
<comment type="caution">
    <text evidence="9">The sequence shown here is derived from an EMBL/GenBank/DDBJ whole genome shotgun (WGS) entry which is preliminary data.</text>
</comment>
<evidence type="ECO:0000256" key="4">
    <source>
        <dbReference type="ARBA" id="ARBA00022777"/>
    </source>
</evidence>
<dbReference type="PANTHER" id="PTHR24351">
    <property type="entry name" value="RIBOSOMAL PROTEIN S6 KINASE"/>
    <property type="match status" value="1"/>
</dbReference>
<dbReference type="GO" id="GO:0004722">
    <property type="term" value="F:protein serine/threonine phosphatase activity"/>
    <property type="evidence" value="ECO:0007669"/>
    <property type="project" value="UniProtKB-EC"/>
</dbReference>